<dbReference type="InterPro" id="IPR050789">
    <property type="entry name" value="Diverse_Enzym_Activities"/>
</dbReference>
<sequence length="475" mass="50125">MTPMKKLILLVTTIVCAGLALTAVRAHDVPRVATGFISHTLCSAAFVSKVDPDEVYAETLEAMPGVGLIAWALAYHVDRDAKQVTATLLGGGQSRAVYRDGFGCYVANGEAAADAAPPPAAGEPQRASLPEIAGAAPVEPANADLKRALDCAFGEPGQPTFRHTKAVVVVKDGRVIAERYARGYGVDTPILGHSATKSVISALTGILVRQGKLALNEPAPVAAWQNPSDPHHAITVDHLLRHTSGLAMGSSLNASLLSALAPVNRMKYIERDMAGFAESSALETVPGSAWNYHDGNYLILSRLIRDAAGGHAADVLRFARRELFEPLGIRNVTLEFDATGTPEGSAQMLAPARDWARFGLLYLNDGVVGGRRILPEGWVEYSAALTPNGWVGIGAGFWTNRGDSRGSRFRTALGMPADAFYASGTFGQYVIVVPSGRLVVVRLGTSGNQYEIESVSHLVADVIAATDKGHLAGGD</sequence>
<feature type="chain" id="PRO_5012274484" description="Beta-lactamase-related domain-containing protein" evidence="1">
    <location>
        <begin position="23"/>
        <end position="475"/>
    </location>
</feature>
<evidence type="ECO:0000313" key="4">
    <source>
        <dbReference type="Proteomes" id="UP000189935"/>
    </source>
</evidence>
<reference evidence="3 4" key="1">
    <citation type="submission" date="2016-11" db="EMBL/GenBank/DDBJ databases">
        <authorList>
            <person name="Jaros S."/>
            <person name="Januszkiewicz K."/>
            <person name="Wedrychowicz H."/>
        </authorList>
    </citation>
    <scope>NUCLEOTIDE SEQUENCE [LARGE SCALE GENOMIC DNA]</scope>
    <source>
        <strain evidence="3 4">GAS499</strain>
    </source>
</reference>
<accession>A0A1M6TVG8</accession>
<protein>
    <recommendedName>
        <fullName evidence="2">Beta-lactamase-related domain-containing protein</fullName>
    </recommendedName>
</protein>
<feature type="domain" description="Beta-lactamase-related" evidence="2">
    <location>
        <begin position="166"/>
        <end position="445"/>
    </location>
</feature>
<dbReference type="PANTHER" id="PTHR43283">
    <property type="entry name" value="BETA-LACTAMASE-RELATED"/>
    <property type="match status" value="1"/>
</dbReference>
<evidence type="ECO:0000313" key="3">
    <source>
        <dbReference type="EMBL" id="SHK60919.1"/>
    </source>
</evidence>
<dbReference type="Pfam" id="PF00144">
    <property type="entry name" value="Beta-lactamase"/>
    <property type="match status" value="1"/>
</dbReference>
<organism evidence="3 4">
    <name type="scientific">Bradyrhizobium lablabi</name>
    <dbReference type="NCBI Taxonomy" id="722472"/>
    <lineage>
        <taxon>Bacteria</taxon>
        <taxon>Pseudomonadati</taxon>
        <taxon>Pseudomonadota</taxon>
        <taxon>Alphaproteobacteria</taxon>
        <taxon>Hyphomicrobiales</taxon>
        <taxon>Nitrobacteraceae</taxon>
        <taxon>Bradyrhizobium</taxon>
    </lineage>
</organism>
<evidence type="ECO:0000259" key="2">
    <source>
        <dbReference type="Pfam" id="PF00144"/>
    </source>
</evidence>
<gene>
    <name evidence="3" type="ORF">SAMN05444159_3708</name>
</gene>
<dbReference type="OrthoDB" id="9814204at2"/>
<dbReference type="SUPFAM" id="SSF56601">
    <property type="entry name" value="beta-lactamase/transpeptidase-like"/>
    <property type="match status" value="1"/>
</dbReference>
<dbReference type="RefSeq" id="WP_079540141.1">
    <property type="nucleotide sequence ID" value="NZ_LT670844.1"/>
</dbReference>
<proteinExistence type="predicted"/>
<dbReference type="AlphaFoldDB" id="A0A1M6TVG8"/>
<dbReference type="Proteomes" id="UP000189935">
    <property type="component" value="Chromosome I"/>
</dbReference>
<dbReference type="EMBL" id="LT670844">
    <property type="protein sequence ID" value="SHK60919.1"/>
    <property type="molecule type" value="Genomic_DNA"/>
</dbReference>
<dbReference type="InterPro" id="IPR001466">
    <property type="entry name" value="Beta-lactam-related"/>
</dbReference>
<dbReference type="PANTHER" id="PTHR43283:SF7">
    <property type="entry name" value="BETA-LACTAMASE-RELATED DOMAIN-CONTAINING PROTEIN"/>
    <property type="match status" value="1"/>
</dbReference>
<feature type="signal peptide" evidence="1">
    <location>
        <begin position="1"/>
        <end position="22"/>
    </location>
</feature>
<keyword evidence="1" id="KW-0732">Signal</keyword>
<dbReference type="Gene3D" id="3.40.710.10">
    <property type="entry name" value="DD-peptidase/beta-lactamase superfamily"/>
    <property type="match status" value="1"/>
</dbReference>
<dbReference type="InterPro" id="IPR012338">
    <property type="entry name" value="Beta-lactam/transpept-like"/>
</dbReference>
<name>A0A1M6TVG8_9BRAD</name>
<evidence type="ECO:0000256" key="1">
    <source>
        <dbReference type="SAM" id="SignalP"/>
    </source>
</evidence>